<dbReference type="EMBL" id="GL385399">
    <property type="protein sequence ID" value="EJT72586.1"/>
    <property type="molecule type" value="Genomic_DNA"/>
</dbReference>
<proteinExistence type="predicted"/>
<dbReference type="GeneID" id="20349904"/>
<gene>
    <name evidence="3" type="primary">20349904</name>
    <name evidence="2" type="ORF">GGTG_09446</name>
</gene>
<keyword evidence="4" id="KW-1185">Reference proteome</keyword>
<dbReference type="HOGENOM" id="CLU_2171242_0_0_1"/>
<organism evidence="2">
    <name type="scientific">Gaeumannomyces tritici (strain R3-111a-1)</name>
    <name type="common">Wheat and barley take-all root rot fungus</name>
    <name type="synonym">Gaeumannomyces graminis var. tritici</name>
    <dbReference type="NCBI Taxonomy" id="644352"/>
    <lineage>
        <taxon>Eukaryota</taxon>
        <taxon>Fungi</taxon>
        <taxon>Dikarya</taxon>
        <taxon>Ascomycota</taxon>
        <taxon>Pezizomycotina</taxon>
        <taxon>Sordariomycetes</taxon>
        <taxon>Sordariomycetidae</taxon>
        <taxon>Magnaporthales</taxon>
        <taxon>Magnaporthaceae</taxon>
        <taxon>Gaeumannomyces</taxon>
    </lineage>
</organism>
<evidence type="ECO:0000313" key="2">
    <source>
        <dbReference type="EMBL" id="EJT72586.1"/>
    </source>
</evidence>
<dbReference type="RefSeq" id="XP_009225560.1">
    <property type="nucleotide sequence ID" value="XM_009227296.1"/>
</dbReference>
<accession>J3P7F5</accession>
<name>J3P7F5_GAET3</name>
<evidence type="ECO:0000313" key="4">
    <source>
        <dbReference type="Proteomes" id="UP000006039"/>
    </source>
</evidence>
<reference evidence="3" key="5">
    <citation type="submission" date="2018-04" db="UniProtKB">
        <authorList>
            <consortium name="EnsemblFungi"/>
        </authorList>
    </citation>
    <scope>IDENTIFICATION</scope>
    <source>
        <strain evidence="3">R3-111a-1</strain>
    </source>
</reference>
<feature type="region of interest" description="Disordered" evidence="1">
    <location>
        <begin position="88"/>
        <end position="110"/>
    </location>
</feature>
<reference evidence="2" key="2">
    <citation type="submission" date="2010-07" db="EMBL/GenBank/DDBJ databases">
        <authorList>
            <consortium name="The Broad Institute Genome Sequencing Platform"/>
            <consortium name="Broad Institute Genome Sequencing Center for Infectious Disease"/>
            <person name="Ma L.-J."/>
            <person name="Dead R."/>
            <person name="Young S."/>
            <person name="Zeng Q."/>
            <person name="Koehrsen M."/>
            <person name="Alvarado L."/>
            <person name="Berlin A."/>
            <person name="Chapman S.B."/>
            <person name="Chen Z."/>
            <person name="Freedman E."/>
            <person name="Gellesch M."/>
            <person name="Goldberg J."/>
            <person name="Griggs A."/>
            <person name="Gujja S."/>
            <person name="Heilman E.R."/>
            <person name="Heiman D."/>
            <person name="Hepburn T."/>
            <person name="Howarth C."/>
            <person name="Jen D."/>
            <person name="Larson L."/>
            <person name="Mehta T."/>
            <person name="Neiman D."/>
            <person name="Pearson M."/>
            <person name="Roberts A."/>
            <person name="Saif S."/>
            <person name="Shea T."/>
            <person name="Shenoy N."/>
            <person name="Sisk P."/>
            <person name="Stolte C."/>
            <person name="Sykes S."/>
            <person name="Walk T."/>
            <person name="White J."/>
            <person name="Yandava C."/>
            <person name="Haas B."/>
            <person name="Nusbaum C."/>
            <person name="Birren B."/>
        </authorList>
    </citation>
    <scope>NUCLEOTIDE SEQUENCE</scope>
    <source>
        <strain evidence="2">R3-111a-1</strain>
    </source>
</reference>
<sequence>MASPTVDSHPPPRSFECPPRRVALPQHDDGRGNLGRSLKSCDERGRKMGEGAREAAHAGGLVLGSGRSLGKTLAAELLLWCDELRSRGSRKEKQRQMQKREAVPEIPAAL</sequence>
<protein>
    <submittedName>
        <fullName evidence="2 3">Uncharacterized protein</fullName>
    </submittedName>
</protein>
<evidence type="ECO:0000256" key="1">
    <source>
        <dbReference type="SAM" id="MobiDB-lite"/>
    </source>
</evidence>
<feature type="compositionally biased region" description="Basic and acidic residues" evidence="1">
    <location>
        <begin position="39"/>
        <end position="56"/>
    </location>
</feature>
<reference evidence="4" key="1">
    <citation type="submission" date="2010-07" db="EMBL/GenBank/DDBJ databases">
        <title>The genome sequence of Gaeumannomyces graminis var. tritici strain R3-111a-1.</title>
        <authorList>
            <consortium name="The Broad Institute Genome Sequencing Platform"/>
            <person name="Ma L.-J."/>
            <person name="Dead R."/>
            <person name="Young S."/>
            <person name="Zeng Q."/>
            <person name="Koehrsen M."/>
            <person name="Alvarado L."/>
            <person name="Berlin A."/>
            <person name="Chapman S.B."/>
            <person name="Chen Z."/>
            <person name="Freedman E."/>
            <person name="Gellesch M."/>
            <person name="Goldberg J."/>
            <person name="Griggs A."/>
            <person name="Gujja S."/>
            <person name="Heilman E.R."/>
            <person name="Heiman D."/>
            <person name="Hepburn T."/>
            <person name="Howarth C."/>
            <person name="Jen D."/>
            <person name="Larson L."/>
            <person name="Mehta T."/>
            <person name="Neiman D."/>
            <person name="Pearson M."/>
            <person name="Roberts A."/>
            <person name="Saif S."/>
            <person name="Shea T."/>
            <person name="Shenoy N."/>
            <person name="Sisk P."/>
            <person name="Stolte C."/>
            <person name="Sykes S."/>
            <person name="Walk T."/>
            <person name="White J."/>
            <person name="Yandava C."/>
            <person name="Haas B."/>
            <person name="Nusbaum C."/>
            <person name="Birren B."/>
        </authorList>
    </citation>
    <scope>NUCLEOTIDE SEQUENCE [LARGE SCALE GENOMIC DNA]</scope>
    <source>
        <strain evidence="4">R3-111a-1</strain>
    </source>
</reference>
<feature type="region of interest" description="Disordered" evidence="1">
    <location>
        <begin position="1"/>
        <end position="65"/>
    </location>
</feature>
<reference evidence="2" key="3">
    <citation type="submission" date="2010-09" db="EMBL/GenBank/DDBJ databases">
        <title>Annotation of Gaeumannomyces graminis var. tritici R3-111a-1.</title>
        <authorList>
            <consortium name="The Broad Institute Genome Sequencing Platform"/>
            <person name="Ma L.-J."/>
            <person name="Dead R."/>
            <person name="Young S.K."/>
            <person name="Zeng Q."/>
            <person name="Gargeya S."/>
            <person name="Fitzgerald M."/>
            <person name="Haas B."/>
            <person name="Abouelleil A."/>
            <person name="Alvarado L."/>
            <person name="Arachchi H.M."/>
            <person name="Berlin A."/>
            <person name="Brown A."/>
            <person name="Chapman S.B."/>
            <person name="Chen Z."/>
            <person name="Dunbar C."/>
            <person name="Freedman E."/>
            <person name="Gearin G."/>
            <person name="Gellesch M."/>
            <person name="Goldberg J."/>
            <person name="Griggs A."/>
            <person name="Gujja S."/>
            <person name="Heiman D."/>
            <person name="Howarth C."/>
            <person name="Larson L."/>
            <person name="Lui A."/>
            <person name="MacDonald P.J.P."/>
            <person name="Mehta T."/>
            <person name="Montmayeur A."/>
            <person name="Murphy C."/>
            <person name="Neiman D."/>
            <person name="Pearson M."/>
            <person name="Priest M."/>
            <person name="Roberts A."/>
            <person name="Saif S."/>
            <person name="Shea T."/>
            <person name="Shenoy N."/>
            <person name="Sisk P."/>
            <person name="Stolte C."/>
            <person name="Sykes S."/>
            <person name="Yandava C."/>
            <person name="Wortman J."/>
            <person name="Nusbaum C."/>
            <person name="Birren B."/>
        </authorList>
    </citation>
    <scope>NUCLEOTIDE SEQUENCE</scope>
    <source>
        <strain evidence="2">R3-111a-1</strain>
    </source>
</reference>
<dbReference type="Proteomes" id="UP000006039">
    <property type="component" value="Unassembled WGS sequence"/>
</dbReference>
<dbReference type="AlphaFoldDB" id="J3P7F5"/>
<dbReference type="EnsemblFungi" id="EJT72586">
    <property type="protein sequence ID" value="EJT72586"/>
    <property type="gene ID" value="GGTG_09446"/>
</dbReference>
<dbReference type="VEuPathDB" id="FungiDB:GGTG_09446"/>
<reference evidence="3" key="4">
    <citation type="journal article" date="2015" name="G3 (Bethesda)">
        <title>Genome sequences of three phytopathogenic species of the Magnaporthaceae family of fungi.</title>
        <authorList>
            <person name="Okagaki L.H."/>
            <person name="Nunes C.C."/>
            <person name="Sailsbery J."/>
            <person name="Clay B."/>
            <person name="Brown D."/>
            <person name="John T."/>
            <person name="Oh Y."/>
            <person name="Young N."/>
            <person name="Fitzgerald M."/>
            <person name="Haas B.J."/>
            <person name="Zeng Q."/>
            <person name="Young S."/>
            <person name="Adiconis X."/>
            <person name="Fan L."/>
            <person name="Levin J.Z."/>
            <person name="Mitchell T.K."/>
            <person name="Okubara P.A."/>
            <person name="Farman M.L."/>
            <person name="Kohn L.M."/>
            <person name="Birren B."/>
            <person name="Ma L.-J."/>
            <person name="Dean R.A."/>
        </authorList>
    </citation>
    <scope>NUCLEOTIDE SEQUENCE</scope>
    <source>
        <strain evidence="3">R3-111a-1</strain>
    </source>
</reference>
<feature type="compositionally biased region" description="Basic and acidic residues" evidence="1">
    <location>
        <begin position="88"/>
        <end position="103"/>
    </location>
</feature>
<evidence type="ECO:0000313" key="3">
    <source>
        <dbReference type="EnsemblFungi" id="EJT72586"/>
    </source>
</evidence>